<dbReference type="GO" id="GO:0005886">
    <property type="term" value="C:plasma membrane"/>
    <property type="evidence" value="ECO:0007669"/>
    <property type="project" value="UniProtKB-SubCell"/>
</dbReference>
<keyword evidence="3 6" id="KW-0812">Transmembrane</keyword>
<feature type="transmembrane region" description="Helical" evidence="6">
    <location>
        <begin position="250"/>
        <end position="267"/>
    </location>
</feature>
<name>A0A9W6PV10_9ACTN</name>
<dbReference type="Proteomes" id="UP001165124">
    <property type="component" value="Unassembled WGS sequence"/>
</dbReference>
<accession>A0A9W6PV10</accession>
<dbReference type="InterPro" id="IPR022791">
    <property type="entry name" value="L-PG_synthase/AglD"/>
</dbReference>
<keyword evidence="2" id="KW-1003">Cell membrane</keyword>
<feature type="transmembrane region" description="Helical" evidence="6">
    <location>
        <begin position="17"/>
        <end position="37"/>
    </location>
</feature>
<dbReference type="EMBL" id="BSRZ01000002">
    <property type="protein sequence ID" value="GLW63327.1"/>
    <property type="molecule type" value="Genomic_DNA"/>
</dbReference>
<comment type="subcellular location">
    <subcellularLocation>
        <location evidence="1">Cell membrane</location>
        <topology evidence="1">Multi-pass membrane protein</topology>
    </subcellularLocation>
</comment>
<evidence type="ECO:0000256" key="2">
    <source>
        <dbReference type="ARBA" id="ARBA00022475"/>
    </source>
</evidence>
<keyword evidence="8" id="KW-1185">Reference proteome</keyword>
<dbReference type="AlphaFoldDB" id="A0A9W6PV10"/>
<organism evidence="7 8">
    <name type="scientific">Actinomadura rubrobrunea</name>
    <dbReference type="NCBI Taxonomy" id="115335"/>
    <lineage>
        <taxon>Bacteria</taxon>
        <taxon>Bacillati</taxon>
        <taxon>Actinomycetota</taxon>
        <taxon>Actinomycetes</taxon>
        <taxon>Streptosporangiales</taxon>
        <taxon>Thermomonosporaceae</taxon>
        <taxon>Actinomadura</taxon>
    </lineage>
</organism>
<feature type="transmembrane region" description="Helical" evidence="6">
    <location>
        <begin position="279"/>
        <end position="304"/>
    </location>
</feature>
<dbReference type="PANTHER" id="PTHR39087">
    <property type="entry name" value="UPF0104 MEMBRANE PROTEIN MJ1595"/>
    <property type="match status" value="1"/>
</dbReference>
<feature type="transmembrane region" description="Helical" evidence="6">
    <location>
        <begin position="123"/>
        <end position="148"/>
    </location>
</feature>
<evidence type="ECO:0000313" key="7">
    <source>
        <dbReference type="EMBL" id="GLW63327.1"/>
    </source>
</evidence>
<reference evidence="7" key="1">
    <citation type="submission" date="2023-02" db="EMBL/GenBank/DDBJ databases">
        <title>Actinomadura rubrobrunea NBRC 14622.</title>
        <authorList>
            <person name="Ichikawa N."/>
            <person name="Sato H."/>
            <person name="Tonouchi N."/>
        </authorList>
    </citation>
    <scope>NUCLEOTIDE SEQUENCE</scope>
    <source>
        <strain evidence="7">NBRC 14622</strain>
    </source>
</reference>
<keyword evidence="5 6" id="KW-0472">Membrane</keyword>
<comment type="caution">
    <text evidence="7">The sequence shown here is derived from an EMBL/GenBank/DDBJ whole genome shotgun (WGS) entry which is preliminary data.</text>
</comment>
<evidence type="ECO:0000256" key="4">
    <source>
        <dbReference type="ARBA" id="ARBA00022989"/>
    </source>
</evidence>
<sequence length="336" mass="33654">MATFPGPVRSGRWKRRAFVGLLLTGVVSVIVLVYGTAPLRTAATAFHGVRWELVPALVLLSVVHYVLAAVALRGAAGHRLPMVETTLAQFTAAAANRVTPGGLGAAAVNTRYLVCRGMPPGRAVVAVAALQIAGVPADLLMLGAVLALSGGGNRMADALGSHATTVVGLLPSWPLLAAAGVLVPVAALWWRRAVRSAPVGRVLAGVTDLCRRPGDLALTLAASAGTTFVLGLAFGISVLAVPGAADTGDMTALLAAYLIGAAAGTALPSPGGMGSTEAALVAALAALGVAAAPAVQAVLLFRLITYWAPVPVGLMAFRTLRVSRGSVLPGSPGTPG</sequence>
<gene>
    <name evidence="7" type="ORF">Arub01_15710</name>
</gene>
<dbReference type="PANTHER" id="PTHR39087:SF2">
    <property type="entry name" value="UPF0104 MEMBRANE PROTEIN MJ1595"/>
    <property type="match status" value="1"/>
</dbReference>
<feature type="transmembrane region" description="Helical" evidence="6">
    <location>
        <begin position="216"/>
        <end position="244"/>
    </location>
</feature>
<evidence type="ECO:0000256" key="6">
    <source>
        <dbReference type="SAM" id="Phobius"/>
    </source>
</evidence>
<keyword evidence="4 6" id="KW-1133">Transmembrane helix</keyword>
<evidence type="ECO:0000256" key="3">
    <source>
        <dbReference type="ARBA" id="ARBA00022692"/>
    </source>
</evidence>
<feature type="transmembrane region" description="Helical" evidence="6">
    <location>
        <begin position="168"/>
        <end position="190"/>
    </location>
</feature>
<feature type="transmembrane region" description="Helical" evidence="6">
    <location>
        <begin position="53"/>
        <end position="72"/>
    </location>
</feature>
<evidence type="ECO:0000313" key="8">
    <source>
        <dbReference type="Proteomes" id="UP001165124"/>
    </source>
</evidence>
<evidence type="ECO:0000256" key="5">
    <source>
        <dbReference type="ARBA" id="ARBA00023136"/>
    </source>
</evidence>
<dbReference type="Pfam" id="PF03706">
    <property type="entry name" value="LPG_synthase_TM"/>
    <property type="match status" value="1"/>
</dbReference>
<proteinExistence type="predicted"/>
<protein>
    <submittedName>
        <fullName evidence="7">Membrane protein</fullName>
    </submittedName>
</protein>
<evidence type="ECO:0000256" key="1">
    <source>
        <dbReference type="ARBA" id="ARBA00004651"/>
    </source>
</evidence>